<reference evidence="1 2" key="1">
    <citation type="journal article" date="2020" name="IScience">
        <title>Genome Sequencing of the Endangered Kingdonia uniflora (Circaeasteraceae, Ranunculales) Reveals Potential Mechanisms of Evolutionary Specialization.</title>
        <authorList>
            <person name="Sun Y."/>
            <person name="Deng T."/>
            <person name="Zhang A."/>
            <person name="Moore M.J."/>
            <person name="Landis J.B."/>
            <person name="Lin N."/>
            <person name="Zhang H."/>
            <person name="Zhang X."/>
            <person name="Huang J."/>
            <person name="Zhang X."/>
            <person name="Sun H."/>
            <person name="Wang H."/>
        </authorList>
    </citation>
    <scope>NUCLEOTIDE SEQUENCE [LARGE SCALE GENOMIC DNA]</scope>
    <source>
        <strain evidence="1">TB1705</strain>
        <tissue evidence="1">Leaf</tissue>
    </source>
</reference>
<evidence type="ECO:0000313" key="2">
    <source>
        <dbReference type="Proteomes" id="UP000541444"/>
    </source>
</evidence>
<dbReference type="AlphaFoldDB" id="A0A7J7NQU5"/>
<name>A0A7J7NQU5_9MAGN</name>
<dbReference type="EMBL" id="JACGCM010000633">
    <property type="protein sequence ID" value="KAF6169571.1"/>
    <property type="molecule type" value="Genomic_DNA"/>
</dbReference>
<dbReference type="Proteomes" id="UP000541444">
    <property type="component" value="Unassembled WGS sequence"/>
</dbReference>
<organism evidence="1 2">
    <name type="scientific">Kingdonia uniflora</name>
    <dbReference type="NCBI Taxonomy" id="39325"/>
    <lineage>
        <taxon>Eukaryota</taxon>
        <taxon>Viridiplantae</taxon>
        <taxon>Streptophyta</taxon>
        <taxon>Embryophyta</taxon>
        <taxon>Tracheophyta</taxon>
        <taxon>Spermatophyta</taxon>
        <taxon>Magnoliopsida</taxon>
        <taxon>Ranunculales</taxon>
        <taxon>Circaeasteraceae</taxon>
        <taxon>Kingdonia</taxon>
    </lineage>
</organism>
<evidence type="ECO:0000313" key="1">
    <source>
        <dbReference type="EMBL" id="KAF6169571.1"/>
    </source>
</evidence>
<proteinExistence type="predicted"/>
<comment type="caution">
    <text evidence="1">The sequence shown here is derived from an EMBL/GenBank/DDBJ whole genome shotgun (WGS) entry which is preliminary data.</text>
</comment>
<gene>
    <name evidence="1" type="ORF">GIB67_000844</name>
</gene>
<keyword evidence="2" id="KW-1185">Reference proteome</keyword>
<protein>
    <submittedName>
        <fullName evidence="1">Uncharacterized protein</fullName>
    </submittedName>
</protein>
<accession>A0A7J7NQU5</accession>
<sequence length="324" mass="37031">MGRSRGLTILLNGEKIFGSFDMPDVSHEYLRDMIVAFWRNFKSDLYAKYVKGKNPMVVKAGVALEFVNIDDWRTFALSEHNSANRKKLVAPACVGINNMAIIRHNIGYTGNKARPEGCIAKRYKQEETLIYSGGYNGRAFTYKQDADFLKCRQTAAKKKPGHYKVAQEEEFVLWLKNQNEFNESNKINLCDIVSGPMALAIRYNKYCTNGFLFVTKDYEVLGRAMQGLSIDFSTFSQFYFLGSSYFYCNPSRYTMDSIKVDLYENVEIPIVSYCRLGSLMEVDTTVQTSEVCCRAVILYDKTNILTNLHCPRGYCFELSVTQLP</sequence>